<evidence type="ECO:0000256" key="1">
    <source>
        <dbReference type="SAM" id="MobiDB-lite"/>
    </source>
</evidence>
<proteinExistence type="predicted"/>
<evidence type="ECO:0000313" key="2">
    <source>
        <dbReference type="EMBL" id="BAD46203.1"/>
    </source>
</evidence>
<feature type="compositionally biased region" description="Polar residues" evidence="1">
    <location>
        <begin position="75"/>
        <end position="86"/>
    </location>
</feature>
<dbReference type="AlphaFoldDB" id="Q652R4"/>
<feature type="region of interest" description="Disordered" evidence="1">
    <location>
        <begin position="69"/>
        <end position="137"/>
    </location>
</feature>
<sequence>MGCGSMATAELLGEMLFGPDNQGALCLLGPGGGDWYRWPCGPPGTARPRPGRAWAEACRAGTARPTHRAVPCQPTCRTHSPGTAQHASGRAGPARRHDGPSPSCRAGPTVPGQPSVLVGRPRHGPTVGPGQHGPDPSRAVPCLGRAKKACRGPGLRASGLMTNYSDWEMRRTRRHHVGKSTPKVPQLVIEL</sequence>
<accession>Q652R4</accession>
<dbReference type="EMBL" id="AP005527">
    <property type="protein sequence ID" value="BAD46203.1"/>
    <property type="molecule type" value="Genomic_DNA"/>
</dbReference>
<dbReference type="Proteomes" id="UP000000763">
    <property type="component" value="Chromosome 6"/>
</dbReference>
<organism evidence="2 3">
    <name type="scientific">Oryza sativa subsp. japonica</name>
    <name type="common">Rice</name>
    <dbReference type="NCBI Taxonomy" id="39947"/>
    <lineage>
        <taxon>Eukaryota</taxon>
        <taxon>Viridiplantae</taxon>
        <taxon>Streptophyta</taxon>
        <taxon>Embryophyta</taxon>
        <taxon>Tracheophyta</taxon>
        <taxon>Spermatophyta</taxon>
        <taxon>Magnoliopsida</taxon>
        <taxon>Liliopsida</taxon>
        <taxon>Poales</taxon>
        <taxon>Poaceae</taxon>
        <taxon>BOP clade</taxon>
        <taxon>Oryzoideae</taxon>
        <taxon>Oryzeae</taxon>
        <taxon>Oryzinae</taxon>
        <taxon>Oryza</taxon>
        <taxon>Oryza sativa</taxon>
    </lineage>
</organism>
<gene>
    <name evidence="2" type="primary">P0603C10.52</name>
</gene>
<reference evidence="3" key="1">
    <citation type="journal article" date="2005" name="Nature">
        <title>The map-based sequence of the rice genome.</title>
        <authorList>
            <consortium name="International rice genome sequencing project (IRGSP)"/>
            <person name="Matsumoto T."/>
            <person name="Wu J."/>
            <person name="Kanamori H."/>
            <person name="Katayose Y."/>
            <person name="Fujisawa M."/>
            <person name="Namiki N."/>
            <person name="Mizuno H."/>
            <person name="Yamamoto K."/>
            <person name="Antonio B.A."/>
            <person name="Baba T."/>
            <person name="Sakata K."/>
            <person name="Nagamura Y."/>
            <person name="Aoki H."/>
            <person name="Arikawa K."/>
            <person name="Arita K."/>
            <person name="Bito T."/>
            <person name="Chiden Y."/>
            <person name="Fujitsuka N."/>
            <person name="Fukunaka R."/>
            <person name="Hamada M."/>
            <person name="Harada C."/>
            <person name="Hayashi A."/>
            <person name="Hijishita S."/>
            <person name="Honda M."/>
            <person name="Hosokawa S."/>
            <person name="Ichikawa Y."/>
            <person name="Idonuma A."/>
            <person name="Iijima M."/>
            <person name="Ikeda M."/>
            <person name="Ikeno M."/>
            <person name="Ito K."/>
            <person name="Ito S."/>
            <person name="Ito T."/>
            <person name="Ito Y."/>
            <person name="Ito Y."/>
            <person name="Iwabuchi A."/>
            <person name="Kamiya K."/>
            <person name="Karasawa W."/>
            <person name="Kurita K."/>
            <person name="Katagiri S."/>
            <person name="Kikuta A."/>
            <person name="Kobayashi H."/>
            <person name="Kobayashi N."/>
            <person name="Machita K."/>
            <person name="Maehara T."/>
            <person name="Masukawa M."/>
            <person name="Mizubayashi T."/>
            <person name="Mukai Y."/>
            <person name="Nagasaki H."/>
            <person name="Nagata Y."/>
            <person name="Naito S."/>
            <person name="Nakashima M."/>
            <person name="Nakama Y."/>
            <person name="Nakamichi Y."/>
            <person name="Nakamura M."/>
            <person name="Meguro A."/>
            <person name="Negishi M."/>
            <person name="Ohta I."/>
            <person name="Ohta T."/>
            <person name="Okamoto M."/>
            <person name="Ono N."/>
            <person name="Saji S."/>
            <person name="Sakaguchi M."/>
            <person name="Sakai K."/>
            <person name="Shibata M."/>
            <person name="Shimokawa T."/>
            <person name="Song J."/>
            <person name="Takazaki Y."/>
            <person name="Terasawa K."/>
            <person name="Tsugane M."/>
            <person name="Tsuji K."/>
            <person name="Ueda S."/>
            <person name="Waki K."/>
            <person name="Yamagata H."/>
            <person name="Yamamoto M."/>
            <person name="Yamamoto S."/>
            <person name="Yamane H."/>
            <person name="Yoshiki S."/>
            <person name="Yoshihara R."/>
            <person name="Yukawa K."/>
            <person name="Zhong H."/>
            <person name="Yano M."/>
            <person name="Yuan Q."/>
            <person name="Ouyang S."/>
            <person name="Liu J."/>
            <person name="Jones K.M."/>
            <person name="Gansberger K."/>
            <person name="Moffat K."/>
            <person name="Hill J."/>
            <person name="Bera J."/>
            <person name="Fadrosh D."/>
            <person name="Jin S."/>
            <person name="Johri S."/>
            <person name="Kim M."/>
            <person name="Overton L."/>
            <person name="Reardon M."/>
            <person name="Tsitrin T."/>
            <person name="Vuong H."/>
            <person name="Weaver B."/>
            <person name="Ciecko A."/>
            <person name="Tallon L."/>
            <person name="Jackson J."/>
            <person name="Pai G."/>
            <person name="Aken S.V."/>
            <person name="Utterback T."/>
            <person name="Reidmuller S."/>
            <person name="Feldblyum T."/>
            <person name="Hsiao J."/>
            <person name="Zismann V."/>
            <person name="Iobst S."/>
            <person name="de Vazeille A.R."/>
            <person name="Buell C.R."/>
            <person name="Ying K."/>
            <person name="Li Y."/>
            <person name="Lu T."/>
            <person name="Huang Y."/>
            <person name="Zhao Q."/>
            <person name="Feng Q."/>
            <person name="Zhang L."/>
            <person name="Zhu J."/>
            <person name="Weng Q."/>
            <person name="Mu J."/>
            <person name="Lu Y."/>
            <person name="Fan D."/>
            <person name="Liu Y."/>
            <person name="Guan J."/>
            <person name="Zhang Y."/>
            <person name="Yu S."/>
            <person name="Liu X."/>
            <person name="Zhang Y."/>
            <person name="Hong G."/>
            <person name="Han B."/>
            <person name="Choisne N."/>
            <person name="Demange N."/>
            <person name="Orjeda G."/>
            <person name="Samain S."/>
            <person name="Cattolico L."/>
            <person name="Pelletier E."/>
            <person name="Couloux A."/>
            <person name="Segurens B."/>
            <person name="Wincker P."/>
            <person name="D'Hont A."/>
            <person name="Scarpelli C."/>
            <person name="Weissenbach J."/>
            <person name="Salanoubat M."/>
            <person name="Quetier F."/>
            <person name="Yu Y."/>
            <person name="Kim H.R."/>
            <person name="Rambo T."/>
            <person name="Currie J."/>
            <person name="Collura K."/>
            <person name="Luo M."/>
            <person name="Yang T."/>
            <person name="Ammiraju J.S.S."/>
            <person name="Engler F."/>
            <person name="Soderlund C."/>
            <person name="Wing R.A."/>
            <person name="Palmer L.E."/>
            <person name="de la Bastide M."/>
            <person name="Spiegel L."/>
            <person name="Nascimento L."/>
            <person name="Zutavern T."/>
            <person name="O'Shaughnessy A."/>
            <person name="Dike S."/>
            <person name="Dedhia N."/>
            <person name="Preston R."/>
            <person name="Balija V."/>
            <person name="McCombie W.R."/>
            <person name="Chow T."/>
            <person name="Chen H."/>
            <person name="Chung M."/>
            <person name="Chen C."/>
            <person name="Shaw J."/>
            <person name="Wu H."/>
            <person name="Hsiao K."/>
            <person name="Chao Y."/>
            <person name="Chu M."/>
            <person name="Cheng C."/>
            <person name="Hour A."/>
            <person name="Lee P."/>
            <person name="Lin S."/>
            <person name="Lin Y."/>
            <person name="Liou J."/>
            <person name="Liu S."/>
            <person name="Hsing Y."/>
            <person name="Raghuvanshi S."/>
            <person name="Mohanty A."/>
            <person name="Bharti A.K."/>
            <person name="Gaur A."/>
            <person name="Gupta V."/>
            <person name="Kumar D."/>
            <person name="Ravi V."/>
            <person name="Vij S."/>
            <person name="Kapur A."/>
            <person name="Khurana P."/>
            <person name="Khurana P."/>
            <person name="Khurana J.P."/>
            <person name="Tyagi A.K."/>
            <person name="Gaikwad K."/>
            <person name="Singh A."/>
            <person name="Dalal V."/>
            <person name="Srivastava S."/>
            <person name="Dixit A."/>
            <person name="Pal A.K."/>
            <person name="Ghazi I.A."/>
            <person name="Yadav M."/>
            <person name="Pandit A."/>
            <person name="Bhargava A."/>
            <person name="Sureshbabu K."/>
            <person name="Batra K."/>
            <person name="Sharma T.R."/>
            <person name="Mohapatra T."/>
            <person name="Singh N.K."/>
            <person name="Messing J."/>
            <person name="Nelson A.B."/>
            <person name="Fuks G."/>
            <person name="Kavchok S."/>
            <person name="Keizer G."/>
            <person name="Linton E."/>
            <person name="Llaca V."/>
            <person name="Song R."/>
            <person name="Tanyolac B."/>
            <person name="Young S."/>
            <person name="Ho-Il K."/>
            <person name="Hahn J.H."/>
            <person name="Sangsakoo G."/>
            <person name="Vanavichit A."/>
            <person name="de Mattos Luiz.A.T."/>
            <person name="Zimmer P.D."/>
            <person name="Malone G."/>
            <person name="Dellagostin O."/>
            <person name="de Oliveira A.C."/>
            <person name="Bevan M."/>
            <person name="Bancroft I."/>
            <person name="Minx P."/>
            <person name="Cordum H."/>
            <person name="Wilson R."/>
            <person name="Cheng Z."/>
            <person name="Jin W."/>
            <person name="Jiang J."/>
            <person name="Leong S.A."/>
            <person name="Iwama H."/>
            <person name="Gojobori T."/>
            <person name="Itoh T."/>
            <person name="Niimura Y."/>
            <person name="Fujii Y."/>
            <person name="Habara T."/>
            <person name="Sakai H."/>
            <person name="Sato Y."/>
            <person name="Wilson G."/>
            <person name="Kumar K."/>
            <person name="McCouch S."/>
            <person name="Juretic N."/>
            <person name="Hoen D."/>
            <person name="Wright S."/>
            <person name="Bruskiewich R."/>
            <person name="Bureau T."/>
            <person name="Miyao A."/>
            <person name="Hirochika H."/>
            <person name="Nishikawa T."/>
            <person name="Kadowaki K."/>
            <person name="Sugiura M."/>
            <person name="Burr B."/>
            <person name="Sasaki T."/>
        </authorList>
    </citation>
    <scope>NUCLEOTIDE SEQUENCE [LARGE SCALE GENOMIC DNA]</scope>
    <source>
        <strain evidence="3">cv. Nipponbare</strain>
    </source>
</reference>
<protein>
    <submittedName>
        <fullName evidence="2">Uncharacterized protein</fullName>
    </submittedName>
</protein>
<reference evidence="3" key="2">
    <citation type="journal article" date="2008" name="Nucleic Acids Res.">
        <title>The rice annotation project database (RAP-DB): 2008 update.</title>
        <authorList>
            <consortium name="The rice annotation project (RAP)"/>
        </authorList>
    </citation>
    <scope>GENOME REANNOTATION</scope>
    <source>
        <strain evidence="3">cv. Nipponbare</strain>
    </source>
</reference>
<evidence type="ECO:0000313" key="3">
    <source>
        <dbReference type="Proteomes" id="UP000000763"/>
    </source>
</evidence>
<name>Q652R4_ORYSJ</name>